<dbReference type="Gene3D" id="3.20.20.10">
    <property type="entry name" value="Alanine racemase"/>
    <property type="match status" value="1"/>
</dbReference>
<dbReference type="PANTHER" id="PTHR43727:SF3">
    <property type="entry name" value="GROUP IV DECARBOXYLASE"/>
    <property type="match status" value="1"/>
</dbReference>
<gene>
    <name evidence="5" type="ORF">SHKM778_85500</name>
</gene>
<reference evidence="5" key="2">
    <citation type="submission" date="2024-07" db="EMBL/GenBank/DDBJ databases">
        <title>Streptomyces haneummycinica sp. nov., a new antibiotic-producing actinobacterium isolated from marine sediment.</title>
        <authorList>
            <person name="Uemura M."/>
            <person name="Hamada M."/>
            <person name="Hirano S."/>
            <person name="Kobayashi K."/>
            <person name="Ohshiro T."/>
            <person name="Kobayashi T."/>
            <person name="Terahara T."/>
        </authorList>
    </citation>
    <scope>NUCLEOTIDE SEQUENCE</scope>
    <source>
        <strain evidence="5">KM77-8</strain>
    </source>
</reference>
<dbReference type="InterPro" id="IPR022644">
    <property type="entry name" value="De-COase2_N"/>
</dbReference>
<accession>A0AAT9HXP8</accession>
<evidence type="ECO:0000259" key="4">
    <source>
        <dbReference type="Pfam" id="PF02784"/>
    </source>
</evidence>
<dbReference type="EMBL" id="AP035768">
    <property type="protein sequence ID" value="BFO22162.1"/>
    <property type="molecule type" value="Genomic_DNA"/>
</dbReference>
<evidence type="ECO:0000256" key="3">
    <source>
        <dbReference type="SAM" id="MobiDB-lite"/>
    </source>
</evidence>
<dbReference type="Pfam" id="PF02784">
    <property type="entry name" value="Orn_Arg_deC_N"/>
    <property type="match status" value="1"/>
</dbReference>
<protein>
    <recommendedName>
        <fullName evidence="4">Orn/DAP/Arg decarboxylase 2 N-terminal domain-containing protein</fullName>
    </recommendedName>
</protein>
<evidence type="ECO:0000256" key="2">
    <source>
        <dbReference type="ARBA" id="ARBA00022898"/>
    </source>
</evidence>
<dbReference type="PANTHER" id="PTHR43727">
    <property type="entry name" value="DIAMINOPIMELATE DECARBOXYLASE"/>
    <property type="match status" value="1"/>
</dbReference>
<feature type="region of interest" description="Disordered" evidence="3">
    <location>
        <begin position="1"/>
        <end position="31"/>
    </location>
</feature>
<evidence type="ECO:0000313" key="5">
    <source>
        <dbReference type="EMBL" id="BFO22162.1"/>
    </source>
</evidence>
<comment type="cofactor">
    <cofactor evidence="1">
        <name>pyridoxal 5'-phosphate</name>
        <dbReference type="ChEBI" id="CHEBI:597326"/>
    </cofactor>
</comment>
<name>A0AAT9HXP8_9ACTN</name>
<evidence type="ECO:0000256" key="1">
    <source>
        <dbReference type="ARBA" id="ARBA00001933"/>
    </source>
</evidence>
<feature type="region of interest" description="Disordered" evidence="3">
    <location>
        <begin position="141"/>
        <end position="170"/>
    </location>
</feature>
<dbReference type="SUPFAM" id="SSF51419">
    <property type="entry name" value="PLP-binding barrel"/>
    <property type="match status" value="1"/>
</dbReference>
<feature type="domain" description="Orn/DAP/Arg decarboxylase 2 N-terminal" evidence="4">
    <location>
        <begin position="86"/>
        <end position="131"/>
    </location>
</feature>
<sequence length="170" mass="18255">MAGFMRTDMDDAQGTGDAVAHDGARTDEVDPYAGGRAARRDEAVRAAVRQGLLDDGNPLVGLLDVTGIRESAAELRAAFDAVTAPGTPVLHAFAVKASPLVPVLRLLREEGIGAEVASPGELALARAAGWSRSVRFSTRRRRRPRSCGRRSRWASPSTRTIRRNWPVSTP</sequence>
<keyword evidence="2" id="KW-0663">Pyridoxal phosphate</keyword>
<dbReference type="AlphaFoldDB" id="A0AAT9HXP8"/>
<dbReference type="GO" id="GO:0008836">
    <property type="term" value="F:diaminopimelate decarboxylase activity"/>
    <property type="evidence" value="ECO:0007669"/>
    <property type="project" value="TreeGrafter"/>
</dbReference>
<feature type="compositionally biased region" description="Basic and acidic residues" evidence="3">
    <location>
        <begin position="19"/>
        <end position="28"/>
    </location>
</feature>
<feature type="compositionally biased region" description="Basic residues" evidence="3">
    <location>
        <begin position="141"/>
        <end position="152"/>
    </location>
</feature>
<proteinExistence type="predicted"/>
<organism evidence="5">
    <name type="scientific">Streptomyces haneummycinicus</name>
    <dbReference type="NCBI Taxonomy" id="3074435"/>
    <lineage>
        <taxon>Bacteria</taxon>
        <taxon>Bacillati</taxon>
        <taxon>Actinomycetota</taxon>
        <taxon>Actinomycetes</taxon>
        <taxon>Kitasatosporales</taxon>
        <taxon>Streptomycetaceae</taxon>
        <taxon>Streptomyces</taxon>
    </lineage>
</organism>
<dbReference type="GO" id="GO:0009089">
    <property type="term" value="P:lysine biosynthetic process via diaminopimelate"/>
    <property type="evidence" value="ECO:0007669"/>
    <property type="project" value="TreeGrafter"/>
</dbReference>
<dbReference type="InterPro" id="IPR029066">
    <property type="entry name" value="PLP-binding_barrel"/>
</dbReference>
<reference evidence="5" key="1">
    <citation type="submission" date="2024-06" db="EMBL/GenBank/DDBJ databases">
        <authorList>
            <consortium name="consrtm"/>
            <person name="Uemura M."/>
            <person name="Terahara T."/>
        </authorList>
    </citation>
    <scope>NUCLEOTIDE SEQUENCE</scope>
    <source>
        <strain evidence="5">KM77-8</strain>
    </source>
</reference>